<feature type="transmembrane region" description="Helical" evidence="7">
    <location>
        <begin position="324"/>
        <end position="347"/>
    </location>
</feature>
<comment type="subcellular location">
    <subcellularLocation>
        <location evidence="1">Cell membrane</location>
        <topology evidence="1">Multi-pass membrane protein</topology>
    </subcellularLocation>
</comment>
<reference evidence="10 11" key="1">
    <citation type="submission" date="2023-12" db="EMBL/GenBank/DDBJ databases">
        <title>Novel species of the genus Arcicella isolated from rivers.</title>
        <authorList>
            <person name="Lu H."/>
        </authorList>
    </citation>
    <scope>NUCLEOTIDE SEQUENCE [LARGE SCALE GENOMIC DNA]</scope>
    <source>
        <strain evidence="10 11">LMG 21963</strain>
    </source>
</reference>
<keyword evidence="4 7" id="KW-0812">Transmembrane</keyword>
<dbReference type="EMBL" id="JAYFUL010000025">
    <property type="protein sequence ID" value="MEA5259109.1"/>
    <property type="molecule type" value="Genomic_DNA"/>
</dbReference>
<evidence type="ECO:0000256" key="4">
    <source>
        <dbReference type="ARBA" id="ARBA00022692"/>
    </source>
</evidence>
<dbReference type="Pfam" id="PF02687">
    <property type="entry name" value="FtsX"/>
    <property type="match status" value="1"/>
</dbReference>
<dbReference type="Pfam" id="PF12704">
    <property type="entry name" value="MacB_PCD"/>
    <property type="match status" value="1"/>
</dbReference>
<dbReference type="InterPro" id="IPR051447">
    <property type="entry name" value="Lipoprotein-release_system"/>
</dbReference>
<name>A0ABU5QQL1_9BACT</name>
<dbReference type="Proteomes" id="UP001304671">
    <property type="component" value="Unassembled WGS sequence"/>
</dbReference>
<dbReference type="InterPro" id="IPR025857">
    <property type="entry name" value="MacB_PCD"/>
</dbReference>
<evidence type="ECO:0000259" key="9">
    <source>
        <dbReference type="Pfam" id="PF12704"/>
    </source>
</evidence>
<dbReference type="RefSeq" id="WP_309921332.1">
    <property type="nucleotide sequence ID" value="NZ_JAYFUL010000025.1"/>
</dbReference>
<keyword evidence="5 7" id="KW-1133">Transmembrane helix</keyword>
<feature type="transmembrane region" description="Helical" evidence="7">
    <location>
        <begin position="20"/>
        <end position="46"/>
    </location>
</feature>
<keyword evidence="11" id="KW-1185">Reference proteome</keyword>
<evidence type="ECO:0000256" key="5">
    <source>
        <dbReference type="ARBA" id="ARBA00022989"/>
    </source>
</evidence>
<gene>
    <name evidence="10" type="ORF">VB264_15035</name>
</gene>
<accession>A0ABU5QQL1</accession>
<feature type="transmembrane region" description="Helical" evidence="7">
    <location>
        <begin position="276"/>
        <end position="303"/>
    </location>
</feature>
<evidence type="ECO:0000256" key="1">
    <source>
        <dbReference type="ARBA" id="ARBA00004651"/>
    </source>
</evidence>
<evidence type="ECO:0000256" key="3">
    <source>
        <dbReference type="ARBA" id="ARBA00022475"/>
    </source>
</evidence>
<evidence type="ECO:0000256" key="7">
    <source>
        <dbReference type="SAM" id="Phobius"/>
    </source>
</evidence>
<evidence type="ECO:0000259" key="8">
    <source>
        <dbReference type="Pfam" id="PF02687"/>
    </source>
</evidence>
<keyword evidence="6 7" id="KW-0472">Membrane</keyword>
<evidence type="ECO:0000313" key="10">
    <source>
        <dbReference type="EMBL" id="MEA5259109.1"/>
    </source>
</evidence>
<dbReference type="PANTHER" id="PTHR30489">
    <property type="entry name" value="LIPOPROTEIN-RELEASING SYSTEM TRANSMEMBRANE PROTEIN LOLE"/>
    <property type="match status" value="1"/>
</dbReference>
<comment type="caution">
    <text evidence="10">The sequence shown here is derived from an EMBL/GenBank/DDBJ whole genome shotgun (WGS) entry which is preliminary data.</text>
</comment>
<sequence>MNFPFFIAKRYFFARKKTSFISLISMISMLGVGVGTMALVVVLSVFNGLEDFQRGLYKSFDADLKVSAKKGKYFSCPPALLKKISKVHGIGSITQVIEENVLLRYRNAQMVVNLKGVDESFLKQERLQKTMIDGHAILQDSGIAYSIVGSGIAVKLGIDIDAFFTPLEVWYPRNKQTKTLDFYATDAFNKMNLVPAGVFAIEQQYDDNYIYAPLSFAQNLFELENQRTALEIKVANEEEVATIQDALKDVLGNEFVVQNQDEQHASLLRAIKIEKLFVFLTLTFIIGIASFNIFFSLSMLAIEKKEDVKTLYAMGADAKIIQKIFLLEGAIVAFTGAIVGLILGFTICWLQLTYGFISMGIVGALIDAYPIKMEFSDFFFTAVVVVIITLLASYFPAKRAASVEIV</sequence>
<evidence type="ECO:0000256" key="6">
    <source>
        <dbReference type="ARBA" id="ARBA00023136"/>
    </source>
</evidence>
<feature type="domain" description="MacB-like periplasmic core" evidence="9">
    <location>
        <begin position="25"/>
        <end position="249"/>
    </location>
</feature>
<organism evidence="10 11">
    <name type="scientific">Arcicella aquatica</name>
    <dbReference type="NCBI Taxonomy" id="217141"/>
    <lineage>
        <taxon>Bacteria</taxon>
        <taxon>Pseudomonadati</taxon>
        <taxon>Bacteroidota</taxon>
        <taxon>Cytophagia</taxon>
        <taxon>Cytophagales</taxon>
        <taxon>Flectobacillaceae</taxon>
        <taxon>Arcicella</taxon>
    </lineage>
</organism>
<proteinExistence type="inferred from homology"/>
<feature type="transmembrane region" description="Helical" evidence="7">
    <location>
        <begin position="378"/>
        <end position="397"/>
    </location>
</feature>
<comment type="similarity">
    <text evidence="2">Belongs to the ABC-4 integral membrane protein family. LolC/E subfamily.</text>
</comment>
<dbReference type="PANTHER" id="PTHR30489:SF0">
    <property type="entry name" value="LIPOPROTEIN-RELEASING SYSTEM TRANSMEMBRANE PROTEIN LOLE"/>
    <property type="match status" value="1"/>
</dbReference>
<feature type="domain" description="ABC3 transporter permease C-terminal" evidence="8">
    <location>
        <begin position="281"/>
        <end position="404"/>
    </location>
</feature>
<evidence type="ECO:0000313" key="11">
    <source>
        <dbReference type="Proteomes" id="UP001304671"/>
    </source>
</evidence>
<dbReference type="InterPro" id="IPR003838">
    <property type="entry name" value="ABC3_permease_C"/>
</dbReference>
<evidence type="ECO:0000256" key="2">
    <source>
        <dbReference type="ARBA" id="ARBA00005236"/>
    </source>
</evidence>
<protein>
    <submittedName>
        <fullName evidence="10">ABC transporter permease</fullName>
    </submittedName>
</protein>
<keyword evidence="3" id="KW-1003">Cell membrane</keyword>
<feature type="transmembrane region" description="Helical" evidence="7">
    <location>
        <begin position="353"/>
        <end position="371"/>
    </location>
</feature>